<dbReference type="InterPro" id="IPR036732">
    <property type="entry name" value="AFP_Neu5c_C_sf"/>
</dbReference>
<sequence length="360" mass="37421">MTSDAPRCEIIAEAGVNHDGREALALRLVEAAAETGADTVKFQTFDPAELSTAAAPTAAYQAEAGQGAVQAEMLSRLVLPRDALSRVVDHARACGVRFLSTPFDIGSAHMLVDDLGMERIKVGSGELTNLPFLLALARMDRPLLLSTGMATMDDVEQALGCVVFGRIAGSSDAPSLGAFAEAFASPEATPVLAGTVVMQCTTQYPAPHEQANLRVMDAYAALGVRPGYSDHTLGIDIALAAVARGATVIEKHLTLDRTAEGPDHKASLEPDEMAALVAGARRVSQALGDPVKRPVAAEIPNIAVARRGLVAARPIAAGEAFSAENLAARRAGGGLAPGRLWDLIGLTATRAYAADEIIEA</sequence>
<dbReference type="Pfam" id="PF08666">
    <property type="entry name" value="SAF"/>
    <property type="match status" value="1"/>
</dbReference>
<name>A0A975C1F5_9CAUL</name>
<dbReference type="PANTHER" id="PTHR42966:SF1">
    <property type="entry name" value="SIALIC ACID SYNTHASE"/>
    <property type="match status" value="1"/>
</dbReference>
<dbReference type="RefSeq" id="WP_207870181.1">
    <property type="nucleotide sequence ID" value="NZ_CP062222.1"/>
</dbReference>
<evidence type="ECO:0000313" key="2">
    <source>
        <dbReference type="EMBL" id="QTC91142.1"/>
    </source>
</evidence>
<organism evidence="2 3">
    <name type="scientific">Brevundimonas goettingensis</name>
    <dbReference type="NCBI Taxonomy" id="2774190"/>
    <lineage>
        <taxon>Bacteria</taxon>
        <taxon>Pseudomonadati</taxon>
        <taxon>Pseudomonadota</taxon>
        <taxon>Alphaproteobacteria</taxon>
        <taxon>Caulobacterales</taxon>
        <taxon>Caulobacteraceae</taxon>
        <taxon>Brevundimonas</taxon>
    </lineage>
</organism>
<gene>
    <name evidence="2" type="ORF">IFJ75_18380</name>
</gene>
<dbReference type="AlphaFoldDB" id="A0A975C1F5"/>
<dbReference type="Gene3D" id="3.90.1210.10">
    <property type="entry name" value="Antifreeze-like/N-acetylneuraminic acid synthase C-terminal domain"/>
    <property type="match status" value="1"/>
</dbReference>
<dbReference type="InterPro" id="IPR013132">
    <property type="entry name" value="PseI/NeuA/B-like_N"/>
</dbReference>
<dbReference type="GO" id="GO:0016051">
    <property type="term" value="P:carbohydrate biosynthetic process"/>
    <property type="evidence" value="ECO:0007669"/>
    <property type="project" value="InterPro"/>
</dbReference>
<dbReference type="Proteomes" id="UP000663918">
    <property type="component" value="Chromosome"/>
</dbReference>
<dbReference type="InterPro" id="IPR006190">
    <property type="entry name" value="SAF_AFP_Neu5Ac"/>
</dbReference>
<dbReference type="EMBL" id="CP062222">
    <property type="protein sequence ID" value="QTC91142.1"/>
    <property type="molecule type" value="Genomic_DNA"/>
</dbReference>
<dbReference type="Pfam" id="PF03102">
    <property type="entry name" value="NeuB"/>
    <property type="match status" value="1"/>
</dbReference>
<keyword evidence="3" id="KW-1185">Reference proteome</keyword>
<reference evidence="2" key="1">
    <citation type="submission" date="2020-09" db="EMBL/GenBank/DDBJ databases">
        <title>Brevundimonas sp. LVF2 isolated from a puddle in Goettingen, Germany.</title>
        <authorList>
            <person name="Friedrich I."/>
            <person name="Klassen A."/>
            <person name="Hannes N."/>
            <person name="Schneider D."/>
            <person name="Hertel R."/>
            <person name="Daniel R."/>
        </authorList>
    </citation>
    <scope>NUCLEOTIDE SEQUENCE</scope>
    <source>
        <strain evidence="2">LVF2</strain>
    </source>
</reference>
<evidence type="ECO:0000259" key="1">
    <source>
        <dbReference type="PROSITE" id="PS50844"/>
    </source>
</evidence>
<evidence type="ECO:0000313" key="3">
    <source>
        <dbReference type="Proteomes" id="UP000663918"/>
    </source>
</evidence>
<accession>A0A975C1F5</accession>
<dbReference type="Gene3D" id="3.20.20.70">
    <property type="entry name" value="Aldolase class I"/>
    <property type="match status" value="1"/>
</dbReference>
<dbReference type="InterPro" id="IPR051690">
    <property type="entry name" value="PseI-like"/>
</dbReference>
<protein>
    <submittedName>
        <fullName evidence="2">N-acetylneuraminate synthase family protein</fullName>
    </submittedName>
</protein>
<dbReference type="PANTHER" id="PTHR42966">
    <property type="entry name" value="N-ACETYLNEURAMINATE SYNTHASE"/>
    <property type="match status" value="1"/>
</dbReference>
<dbReference type="InterPro" id="IPR013974">
    <property type="entry name" value="SAF"/>
</dbReference>
<dbReference type="SUPFAM" id="SSF51269">
    <property type="entry name" value="AFP III-like domain"/>
    <property type="match status" value="1"/>
</dbReference>
<dbReference type="InterPro" id="IPR013785">
    <property type="entry name" value="Aldolase_TIM"/>
</dbReference>
<dbReference type="InterPro" id="IPR057736">
    <property type="entry name" value="SAF_PseI/NeuA/NeuB"/>
</dbReference>
<dbReference type="CDD" id="cd11615">
    <property type="entry name" value="SAF_NeuB_like"/>
    <property type="match status" value="1"/>
</dbReference>
<dbReference type="KEGG" id="bgoe:IFJ75_18380"/>
<proteinExistence type="predicted"/>
<dbReference type="PROSITE" id="PS50844">
    <property type="entry name" value="AFP_LIKE"/>
    <property type="match status" value="1"/>
</dbReference>
<feature type="domain" description="AFP-like" evidence="1">
    <location>
        <begin position="308"/>
        <end position="360"/>
    </location>
</feature>
<dbReference type="SUPFAM" id="SSF51569">
    <property type="entry name" value="Aldolase"/>
    <property type="match status" value="1"/>
</dbReference>
<dbReference type="GO" id="GO:0047444">
    <property type="term" value="F:N-acylneuraminate-9-phosphate synthase activity"/>
    <property type="evidence" value="ECO:0007669"/>
    <property type="project" value="TreeGrafter"/>
</dbReference>